<dbReference type="Proteomes" id="UP000632858">
    <property type="component" value="Unassembled WGS sequence"/>
</dbReference>
<dbReference type="InterPro" id="IPR041489">
    <property type="entry name" value="PDZ_6"/>
</dbReference>
<keyword evidence="7 11" id="KW-0862">Zinc</keyword>
<evidence type="ECO:0000256" key="10">
    <source>
        <dbReference type="ARBA" id="ARBA00023136"/>
    </source>
</evidence>
<dbReference type="Pfam" id="PF17820">
    <property type="entry name" value="PDZ_6"/>
    <property type="match status" value="1"/>
</dbReference>
<keyword evidence="8 11" id="KW-1133">Transmembrane helix</keyword>
<dbReference type="Gene3D" id="2.30.42.10">
    <property type="match status" value="2"/>
</dbReference>
<evidence type="ECO:0000313" key="13">
    <source>
        <dbReference type="EMBL" id="GGF84026.1"/>
    </source>
</evidence>
<dbReference type="PANTHER" id="PTHR42837:SF2">
    <property type="entry name" value="MEMBRANE METALLOPROTEASE ARASP2, CHLOROPLASTIC-RELATED"/>
    <property type="match status" value="1"/>
</dbReference>
<evidence type="ECO:0000259" key="12">
    <source>
        <dbReference type="PROSITE" id="PS50106"/>
    </source>
</evidence>
<comment type="cofactor">
    <cofactor evidence="1 11">
        <name>Zn(2+)</name>
        <dbReference type="ChEBI" id="CHEBI:29105"/>
    </cofactor>
</comment>
<accession>A0A917CEH8</accession>
<dbReference type="NCBIfam" id="TIGR00054">
    <property type="entry name" value="RIP metalloprotease RseP"/>
    <property type="match status" value="1"/>
</dbReference>
<dbReference type="InterPro" id="IPR004387">
    <property type="entry name" value="Pept_M50_Zn"/>
</dbReference>
<comment type="similarity">
    <text evidence="3 11">Belongs to the peptidase M50B family.</text>
</comment>
<evidence type="ECO:0000256" key="9">
    <source>
        <dbReference type="ARBA" id="ARBA00023049"/>
    </source>
</evidence>
<dbReference type="GO" id="GO:0046872">
    <property type="term" value="F:metal ion binding"/>
    <property type="evidence" value="ECO:0007669"/>
    <property type="project" value="UniProtKB-KW"/>
</dbReference>
<sequence>MNVISPVFWYIITIGVLVAVHEWGHFIVARACGVHVERFSIGFGRALLSRTGRNGTEYRLALVPFGGYVKMLDERDGDVPAELRPFAFNRQPVGRRFAIVAAGPLANLILCIGLLWAAFGLGVQELRPLLGPAHGLAQQAGFQAGDELRAVDGRPVQTWNDALPPLALAAIDRRPIRIDVETLDGESRTRHLALERLPADFAQGKLLQEIGLSPYFAAPAAIVGSVEAGSPADGVLRPGDRITAIEGEPVKDFGDVAALLKERSGTGRNLRVDVARGGAALQFLIEPKAMAVGGETRWRLGIASPAATRTVQYPFWQALPKAIGKTADMTANSLSVIKRLLTGAASMDNLSGPVGIAQAADHQAGWGLAAFLSFLAAVSLALCIMNLLPIPVLDGGHLLYFAVEWATGRPLSEAAQAIGQRIGLLLLAGLIGMAIFNDFFRIIS</sequence>
<feature type="transmembrane region" description="Helical" evidence="11">
    <location>
        <begin position="422"/>
        <end position="443"/>
    </location>
</feature>
<dbReference type="CDD" id="cd23081">
    <property type="entry name" value="cpPDZ_EcRseP-like"/>
    <property type="match status" value="1"/>
</dbReference>
<evidence type="ECO:0000256" key="5">
    <source>
        <dbReference type="ARBA" id="ARBA00022692"/>
    </source>
</evidence>
<dbReference type="GO" id="GO:0016020">
    <property type="term" value="C:membrane"/>
    <property type="evidence" value="ECO:0007669"/>
    <property type="project" value="UniProtKB-SubCell"/>
</dbReference>
<comment type="subcellular location">
    <subcellularLocation>
        <location evidence="2">Membrane</location>
        <topology evidence="2">Multi-pass membrane protein</topology>
    </subcellularLocation>
</comment>
<evidence type="ECO:0000256" key="8">
    <source>
        <dbReference type="ARBA" id="ARBA00022989"/>
    </source>
</evidence>
<dbReference type="PROSITE" id="PS50106">
    <property type="entry name" value="PDZ"/>
    <property type="match status" value="1"/>
</dbReference>
<evidence type="ECO:0000256" key="4">
    <source>
        <dbReference type="ARBA" id="ARBA00022670"/>
    </source>
</evidence>
<feature type="transmembrane region" description="Helical" evidence="11">
    <location>
        <begin position="366"/>
        <end position="388"/>
    </location>
</feature>
<proteinExistence type="inferred from homology"/>
<feature type="transmembrane region" description="Helical" evidence="11">
    <location>
        <begin position="97"/>
        <end position="119"/>
    </location>
</feature>
<keyword evidence="5 11" id="KW-0812">Transmembrane</keyword>
<comment type="caution">
    <text evidence="13">The sequence shown here is derived from an EMBL/GenBank/DDBJ whole genome shotgun (WGS) entry which is preliminary data.</text>
</comment>
<keyword evidence="11" id="KW-0479">Metal-binding</keyword>
<dbReference type="Pfam" id="PF02163">
    <property type="entry name" value="Peptidase_M50"/>
    <property type="match status" value="1"/>
</dbReference>
<dbReference type="InterPro" id="IPR001478">
    <property type="entry name" value="PDZ"/>
</dbReference>
<dbReference type="GO" id="GO:0004222">
    <property type="term" value="F:metalloendopeptidase activity"/>
    <property type="evidence" value="ECO:0007669"/>
    <property type="project" value="InterPro"/>
</dbReference>
<feature type="domain" description="PDZ" evidence="12">
    <location>
        <begin position="191"/>
        <end position="252"/>
    </location>
</feature>
<reference evidence="13" key="2">
    <citation type="submission" date="2020-09" db="EMBL/GenBank/DDBJ databases">
        <authorList>
            <person name="Sun Q."/>
            <person name="Zhou Y."/>
        </authorList>
    </citation>
    <scope>NUCLEOTIDE SEQUENCE</scope>
    <source>
        <strain evidence="13">CGMCC 1.12726</strain>
    </source>
</reference>
<dbReference type="SUPFAM" id="SSF50156">
    <property type="entry name" value="PDZ domain-like"/>
    <property type="match status" value="2"/>
</dbReference>
<protein>
    <recommendedName>
        <fullName evidence="11">Zinc metalloprotease</fullName>
        <ecNumber evidence="11">3.4.24.-</ecNumber>
    </recommendedName>
</protein>
<gene>
    <name evidence="13" type="ORF">GCM10010960_02690</name>
</gene>
<keyword evidence="4" id="KW-0645">Protease</keyword>
<dbReference type="EMBL" id="BMFO01000001">
    <property type="protein sequence ID" value="GGF84026.1"/>
    <property type="molecule type" value="Genomic_DNA"/>
</dbReference>
<evidence type="ECO:0000256" key="1">
    <source>
        <dbReference type="ARBA" id="ARBA00001947"/>
    </source>
</evidence>
<evidence type="ECO:0000256" key="6">
    <source>
        <dbReference type="ARBA" id="ARBA00022801"/>
    </source>
</evidence>
<name>A0A917CEH8_9GAMM</name>
<evidence type="ECO:0000256" key="3">
    <source>
        <dbReference type="ARBA" id="ARBA00007931"/>
    </source>
</evidence>
<keyword evidence="14" id="KW-1185">Reference proteome</keyword>
<dbReference type="AlphaFoldDB" id="A0A917CEH8"/>
<dbReference type="PANTHER" id="PTHR42837">
    <property type="entry name" value="REGULATOR OF SIGMA-E PROTEASE RSEP"/>
    <property type="match status" value="1"/>
</dbReference>
<dbReference type="CDD" id="cd06163">
    <property type="entry name" value="S2P-M50_PDZ_RseP-like"/>
    <property type="match status" value="1"/>
</dbReference>
<evidence type="ECO:0000313" key="14">
    <source>
        <dbReference type="Proteomes" id="UP000632858"/>
    </source>
</evidence>
<evidence type="ECO:0000256" key="7">
    <source>
        <dbReference type="ARBA" id="ARBA00022833"/>
    </source>
</evidence>
<dbReference type="GO" id="GO:0006508">
    <property type="term" value="P:proteolysis"/>
    <property type="evidence" value="ECO:0007669"/>
    <property type="project" value="UniProtKB-KW"/>
</dbReference>
<dbReference type="InterPro" id="IPR036034">
    <property type="entry name" value="PDZ_sf"/>
</dbReference>
<evidence type="ECO:0000256" key="11">
    <source>
        <dbReference type="RuleBase" id="RU362031"/>
    </source>
</evidence>
<feature type="transmembrane region" description="Helical" evidence="11">
    <location>
        <begin position="6"/>
        <end position="28"/>
    </location>
</feature>
<keyword evidence="6 11" id="KW-0378">Hydrolase</keyword>
<dbReference type="InterPro" id="IPR008915">
    <property type="entry name" value="Peptidase_M50"/>
</dbReference>
<reference evidence="13" key="1">
    <citation type="journal article" date="2014" name="Int. J. Syst. Evol. Microbiol.">
        <title>Complete genome sequence of Corynebacterium casei LMG S-19264T (=DSM 44701T), isolated from a smear-ripened cheese.</title>
        <authorList>
            <consortium name="US DOE Joint Genome Institute (JGI-PGF)"/>
            <person name="Walter F."/>
            <person name="Albersmeier A."/>
            <person name="Kalinowski J."/>
            <person name="Ruckert C."/>
        </authorList>
    </citation>
    <scope>NUCLEOTIDE SEQUENCE</scope>
    <source>
        <strain evidence="13">CGMCC 1.12726</strain>
    </source>
</reference>
<evidence type="ECO:0000256" key="2">
    <source>
        <dbReference type="ARBA" id="ARBA00004141"/>
    </source>
</evidence>
<dbReference type="RefSeq" id="WP_188446958.1">
    <property type="nucleotide sequence ID" value="NZ_BMFO01000001.1"/>
</dbReference>
<organism evidence="13 14">
    <name type="scientific">Arenimonas maotaiensis</name>
    <dbReference type="NCBI Taxonomy" id="1446479"/>
    <lineage>
        <taxon>Bacteria</taxon>
        <taxon>Pseudomonadati</taxon>
        <taxon>Pseudomonadota</taxon>
        <taxon>Gammaproteobacteria</taxon>
        <taxon>Lysobacterales</taxon>
        <taxon>Lysobacteraceae</taxon>
        <taxon>Arenimonas</taxon>
    </lineage>
</organism>
<keyword evidence="10 11" id="KW-0472">Membrane</keyword>
<keyword evidence="9 11" id="KW-0482">Metalloprotease</keyword>
<dbReference type="SMART" id="SM00228">
    <property type="entry name" value="PDZ"/>
    <property type="match status" value="2"/>
</dbReference>
<dbReference type="EC" id="3.4.24.-" evidence="11"/>